<sequence length="336" mass="36900">MALLLFGIMILVHEFGHFITAKKAGIRVDEFAIGFGPSIIKWKRRETQYSLKLLPVGGYVKLGGEDEDTFDGTGFNEKPIWKRMLVLFAGAFMNLLSAFVVAVLLVCLTPALASNTVAQFDMEQSLPEESGLRVGDEIVKVNGQTIHIASDLPVALLADDDGVVDMQVRRNGQVVLLEGVSFRTQGEGVEREVFLDLKFQRAAKTPITVLRHSFFRCVSITKSIWNSLLDLAQGKIGVEALSGVVGTTQAMGQIIRAGLEPMLMIFIFISINLGIFNLLPIPALDGGRIVFLIVEAIRGKPVKREIEGIVNAIGFVLLIALMVFVTYHDVLRIFAK</sequence>
<evidence type="ECO:0000256" key="1">
    <source>
        <dbReference type="ARBA" id="ARBA00001947"/>
    </source>
</evidence>
<reference evidence="13" key="1">
    <citation type="submission" date="2020-08" db="EMBL/GenBank/DDBJ databases">
        <title>Genome public.</title>
        <authorList>
            <person name="Liu C."/>
            <person name="Sun Q."/>
        </authorList>
    </citation>
    <scope>NUCLEOTIDE SEQUENCE</scope>
    <source>
        <strain evidence="13">BX7</strain>
    </source>
</reference>
<evidence type="ECO:0000313" key="13">
    <source>
        <dbReference type="EMBL" id="MBC8535645.1"/>
    </source>
</evidence>
<dbReference type="Pfam" id="PF02163">
    <property type="entry name" value="Peptidase_M50"/>
    <property type="match status" value="1"/>
</dbReference>
<dbReference type="InterPro" id="IPR008915">
    <property type="entry name" value="Peptidase_M50"/>
</dbReference>
<accession>A0A926DAX5</accession>
<dbReference type="InterPro" id="IPR004387">
    <property type="entry name" value="Pept_M50_Zn"/>
</dbReference>
<protein>
    <recommendedName>
        <fullName evidence="11">Zinc metalloprotease</fullName>
        <ecNumber evidence="11">3.4.24.-</ecNumber>
    </recommendedName>
</protein>
<keyword evidence="4" id="KW-0645">Protease</keyword>
<evidence type="ECO:0000259" key="12">
    <source>
        <dbReference type="Pfam" id="PF02163"/>
    </source>
</evidence>
<keyword evidence="8 11" id="KW-1133">Transmembrane helix</keyword>
<evidence type="ECO:0000256" key="3">
    <source>
        <dbReference type="ARBA" id="ARBA00007931"/>
    </source>
</evidence>
<evidence type="ECO:0000313" key="14">
    <source>
        <dbReference type="Proteomes" id="UP000620366"/>
    </source>
</evidence>
<evidence type="ECO:0000256" key="11">
    <source>
        <dbReference type="RuleBase" id="RU362031"/>
    </source>
</evidence>
<dbReference type="Proteomes" id="UP000620366">
    <property type="component" value="Unassembled WGS sequence"/>
</dbReference>
<dbReference type="EMBL" id="JACRSP010000001">
    <property type="protein sequence ID" value="MBC8535645.1"/>
    <property type="molecule type" value="Genomic_DNA"/>
</dbReference>
<feature type="transmembrane region" description="Helical" evidence="11">
    <location>
        <begin position="308"/>
        <end position="327"/>
    </location>
</feature>
<organism evidence="13 14">
    <name type="scientific">Feifania hominis</name>
    <dbReference type="NCBI Taxonomy" id="2763660"/>
    <lineage>
        <taxon>Bacteria</taxon>
        <taxon>Bacillati</taxon>
        <taxon>Bacillota</taxon>
        <taxon>Clostridia</taxon>
        <taxon>Eubacteriales</taxon>
        <taxon>Feifaniaceae</taxon>
        <taxon>Feifania</taxon>
    </lineage>
</organism>
<feature type="transmembrane region" description="Helical" evidence="11">
    <location>
        <begin position="85"/>
        <end position="113"/>
    </location>
</feature>
<comment type="similarity">
    <text evidence="3 11">Belongs to the peptidase M50B family.</text>
</comment>
<dbReference type="GO" id="GO:0004222">
    <property type="term" value="F:metalloendopeptidase activity"/>
    <property type="evidence" value="ECO:0007669"/>
    <property type="project" value="InterPro"/>
</dbReference>
<dbReference type="PANTHER" id="PTHR42837:SF2">
    <property type="entry name" value="MEMBRANE METALLOPROTEASE ARASP2, CHLOROPLASTIC-RELATED"/>
    <property type="match status" value="1"/>
</dbReference>
<dbReference type="SUPFAM" id="SSF50156">
    <property type="entry name" value="PDZ domain-like"/>
    <property type="match status" value="1"/>
</dbReference>
<keyword evidence="6 11" id="KW-0378">Hydrolase</keyword>
<dbReference type="InterPro" id="IPR036034">
    <property type="entry name" value="PDZ_sf"/>
</dbReference>
<name>A0A926DAX5_9FIRM</name>
<dbReference type="CDD" id="cd06163">
    <property type="entry name" value="S2P-M50_PDZ_RseP-like"/>
    <property type="match status" value="1"/>
</dbReference>
<gene>
    <name evidence="13" type="primary">rseP</name>
    <name evidence="13" type="ORF">H8695_02930</name>
</gene>
<dbReference type="RefSeq" id="WP_249299375.1">
    <property type="nucleotide sequence ID" value="NZ_JACRSP010000001.1"/>
</dbReference>
<evidence type="ECO:0000256" key="7">
    <source>
        <dbReference type="ARBA" id="ARBA00022833"/>
    </source>
</evidence>
<evidence type="ECO:0000256" key="9">
    <source>
        <dbReference type="ARBA" id="ARBA00023049"/>
    </source>
</evidence>
<feature type="domain" description="Peptidase M50" evidence="12">
    <location>
        <begin position="2"/>
        <end position="321"/>
    </location>
</feature>
<comment type="subcellular location">
    <subcellularLocation>
        <location evidence="2">Membrane</location>
        <topology evidence="2">Multi-pass membrane protein</topology>
    </subcellularLocation>
</comment>
<keyword evidence="7 11" id="KW-0862">Zinc</keyword>
<keyword evidence="10 11" id="KW-0472">Membrane</keyword>
<comment type="caution">
    <text evidence="13">The sequence shown here is derived from an EMBL/GenBank/DDBJ whole genome shotgun (WGS) entry which is preliminary data.</text>
</comment>
<dbReference type="NCBIfam" id="TIGR00054">
    <property type="entry name" value="RIP metalloprotease RseP"/>
    <property type="match status" value="1"/>
</dbReference>
<dbReference type="GO" id="GO:0016020">
    <property type="term" value="C:membrane"/>
    <property type="evidence" value="ECO:0007669"/>
    <property type="project" value="UniProtKB-SubCell"/>
</dbReference>
<proteinExistence type="inferred from homology"/>
<dbReference type="PANTHER" id="PTHR42837">
    <property type="entry name" value="REGULATOR OF SIGMA-E PROTEASE RSEP"/>
    <property type="match status" value="1"/>
</dbReference>
<evidence type="ECO:0000256" key="2">
    <source>
        <dbReference type="ARBA" id="ARBA00004141"/>
    </source>
</evidence>
<keyword evidence="14" id="KW-1185">Reference proteome</keyword>
<dbReference type="GO" id="GO:0046872">
    <property type="term" value="F:metal ion binding"/>
    <property type="evidence" value="ECO:0007669"/>
    <property type="project" value="UniProtKB-KW"/>
</dbReference>
<evidence type="ECO:0000256" key="8">
    <source>
        <dbReference type="ARBA" id="ARBA00022989"/>
    </source>
</evidence>
<keyword evidence="5 11" id="KW-0812">Transmembrane</keyword>
<dbReference type="AlphaFoldDB" id="A0A926DAX5"/>
<evidence type="ECO:0000256" key="6">
    <source>
        <dbReference type="ARBA" id="ARBA00022801"/>
    </source>
</evidence>
<keyword evidence="9 11" id="KW-0482">Metalloprotease</keyword>
<dbReference type="Gene3D" id="2.30.42.10">
    <property type="match status" value="1"/>
</dbReference>
<dbReference type="GO" id="GO:0006508">
    <property type="term" value="P:proteolysis"/>
    <property type="evidence" value="ECO:0007669"/>
    <property type="project" value="UniProtKB-KW"/>
</dbReference>
<keyword evidence="11" id="KW-0479">Metal-binding</keyword>
<comment type="cofactor">
    <cofactor evidence="1 11">
        <name>Zn(2+)</name>
        <dbReference type="ChEBI" id="CHEBI:29105"/>
    </cofactor>
</comment>
<evidence type="ECO:0000256" key="10">
    <source>
        <dbReference type="ARBA" id="ARBA00023136"/>
    </source>
</evidence>
<evidence type="ECO:0000256" key="4">
    <source>
        <dbReference type="ARBA" id="ARBA00022670"/>
    </source>
</evidence>
<dbReference type="EC" id="3.4.24.-" evidence="11"/>
<evidence type="ECO:0000256" key="5">
    <source>
        <dbReference type="ARBA" id="ARBA00022692"/>
    </source>
</evidence>
<feature type="transmembrane region" description="Helical" evidence="11">
    <location>
        <begin position="261"/>
        <end position="281"/>
    </location>
</feature>